<evidence type="ECO:0000256" key="6">
    <source>
        <dbReference type="SAM" id="Phobius"/>
    </source>
</evidence>
<keyword evidence="3 6" id="KW-0812">Transmembrane</keyword>
<dbReference type="EMBL" id="CP026309">
    <property type="protein sequence ID" value="AUV80800.1"/>
    <property type="molecule type" value="Genomic_DNA"/>
</dbReference>
<dbReference type="GO" id="GO:0022857">
    <property type="term" value="F:transmembrane transporter activity"/>
    <property type="evidence" value="ECO:0007669"/>
    <property type="project" value="InterPro"/>
</dbReference>
<dbReference type="Pfam" id="PF07690">
    <property type="entry name" value="MFS_1"/>
    <property type="match status" value="1"/>
</dbReference>
<accession>A0A2I8VFU3</accession>
<comment type="subcellular location">
    <subcellularLocation>
        <location evidence="1">Cell membrane</location>
        <topology evidence="1">Multi-pass membrane protein</topology>
    </subcellularLocation>
</comment>
<dbReference type="GO" id="GO:0005886">
    <property type="term" value="C:plasma membrane"/>
    <property type="evidence" value="ECO:0007669"/>
    <property type="project" value="UniProtKB-SubCell"/>
</dbReference>
<feature type="transmembrane region" description="Helical" evidence="6">
    <location>
        <begin position="266"/>
        <end position="284"/>
    </location>
</feature>
<feature type="transmembrane region" description="Helical" evidence="6">
    <location>
        <begin position="88"/>
        <end position="108"/>
    </location>
</feature>
<dbReference type="PROSITE" id="PS50850">
    <property type="entry name" value="MFS"/>
    <property type="match status" value="1"/>
</dbReference>
<evidence type="ECO:0000259" key="7">
    <source>
        <dbReference type="PROSITE" id="PS50850"/>
    </source>
</evidence>
<evidence type="ECO:0000313" key="8">
    <source>
        <dbReference type="EMBL" id="AUV80800.1"/>
    </source>
</evidence>
<feature type="transmembrane region" description="Helical" evidence="6">
    <location>
        <begin position="222"/>
        <end position="246"/>
    </location>
</feature>
<feature type="transmembrane region" description="Helical" evidence="6">
    <location>
        <begin position="382"/>
        <end position="403"/>
    </location>
</feature>
<evidence type="ECO:0000313" key="9">
    <source>
        <dbReference type="Proteomes" id="UP000236584"/>
    </source>
</evidence>
<dbReference type="InterPro" id="IPR020846">
    <property type="entry name" value="MFS_dom"/>
</dbReference>
<dbReference type="PANTHER" id="PTHR43124">
    <property type="entry name" value="PURINE EFFLUX PUMP PBUE"/>
    <property type="match status" value="1"/>
</dbReference>
<keyword evidence="9" id="KW-1185">Reference proteome</keyword>
<dbReference type="InterPro" id="IPR011701">
    <property type="entry name" value="MFS"/>
</dbReference>
<evidence type="ECO:0000256" key="5">
    <source>
        <dbReference type="ARBA" id="ARBA00023136"/>
    </source>
</evidence>
<evidence type="ECO:0000256" key="3">
    <source>
        <dbReference type="ARBA" id="ARBA00022692"/>
    </source>
</evidence>
<evidence type="ECO:0000256" key="1">
    <source>
        <dbReference type="ARBA" id="ARBA00004651"/>
    </source>
</evidence>
<feature type="domain" description="Major facilitator superfamily (MFS) profile" evidence="7">
    <location>
        <begin position="27"/>
        <end position="406"/>
    </location>
</feature>
<evidence type="ECO:0000256" key="4">
    <source>
        <dbReference type="ARBA" id="ARBA00022989"/>
    </source>
</evidence>
<feature type="transmembrane region" description="Helical" evidence="6">
    <location>
        <begin position="114"/>
        <end position="132"/>
    </location>
</feature>
<protein>
    <submittedName>
        <fullName evidence="8">MFS transporter</fullName>
    </submittedName>
</protein>
<dbReference type="PANTHER" id="PTHR43124:SF3">
    <property type="entry name" value="CHLORAMPHENICOL EFFLUX PUMP RV0191"/>
    <property type="match status" value="1"/>
</dbReference>
<name>A0A2I8VFU3_9EURY</name>
<keyword evidence="2" id="KW-1003">Cell membrane</keyword>
<dbReference type="Proteomes" id="UP000236584">
    <property type="component" value="Chromosome"/>
</dbReference>
<feature type="transmembrane region" description="Helical" evidence="6">
    <location>
        <begin position="296"/>
        <end position="315"/>
    </location>
</feature>
<keyword evidence="4 6" id="KW-1133">Transmembrane helix</keyword>
<organism evidence="8 9">
    <name type="scientific">Salinigranum rubrum</name>
    <dbReference type="NCBI Taxonomy" id="755307"/>
    <lineage>
        <taxon>Archaea</taxon>
        <taxon>Methanobacteriati</taxon>
        <taxon>Methanobacteriota</taxon>
        <taxon>Stenosarchaea group</taxon>
        <taxon>Halobacteria</taxon>
        <taxon>Halobacteriales</taxon>
        <taxon>Haloferacaceae</taxon>
        <taxon>Salinigranum</taxon>
    </lineage>
</organism>
<reference evidence="8 9" key="1">
    <citation type="submission" date="2018-01" db="EMBL/GenBank/DDBJ databases">
        <title>Complete genome sequence of Salinigranum rubrum GX10T, an extremely halophilic archaeon isolated from a marine solar saltern.</title>
        <authorList>
            <person name="Han S."/>
        </authorList>
    </citation>
    <scope>NUCLEOTIDE SEQUENCE [LARGE SCALE GENOMIC DNA]</scope>
    <source>
        <strain evidence="8 9">GX10</strain>
    </source>
</reference>
<dbReference type="GeneID" id="35591081"/>
<dbReference type="InterPro" id="IPR036259">
    <property type="entry name" value="MFS_trans_sf"/>
</dbReference>
<evidence type="ECO:0000256" key="2">
    <source>
        <dbReference type="ARBA" id="ARBA00022475"/>
    </source>
</evidence>
<keyword evidence="5 6" id="KW-0472">Membrane</keyword>
<feature type="transmembrane region" description="Helical" evidence="6">
    <location>
        <begin position="355"/>
        <end position="376"/>
    </location>
</feature>
<dbReference type="SUPFAM" id="SSF103473">
    <property type="entry name" value="MFS general substrate transporter"/>
    <property type="match status" value="1"/>
</dbReference>
<dbReference type="KEGG" id="srub:C2R22_03290"/>
<gene>
    <name evidence="8" type="ORF">C2R22_03290</name>
</gene>
<dbReference type="InterPro" id="IPR050189">
    <property type="entry name" value="MFS_Efflux_Transporters"/>
</dbReference>
<dbReference type="RefSeq" id="WP_103424487.1">
    <property type="nucleotide sequence ID" value="NZ_CP026309.1"/>
</dbReference>
<feature type="transmembrane region" description="Helical" evidence="6">
    <location>
        <begin position="26"/>
        <end position="45"/>
    </location>
</feature>
<proteinExistence type="predicted"/>
<dbReference type="AlphaFoldDB" id="A0A2I8VFU3"/>
<feature type="transmembrane region" description="Helical" evidence="6">
    <location>
        <begin position="153"/>
        <end position="176"/>
    </location>
</feature>
<dbReference type="OrthoDB" id="29061at2157"/>
<sequence length="406" mass="43020">MTSLRTQATDDVRALLHELWRDGKGWVLLTVSAGWFLSIGGRYLYPSVLPFLRETFGFDLTTAGLLLSALWFAYAIGQFPGGLLGDRIGEGNILVISTALCAGAMLVVSLSFNVWMLFLATLVFGFGTALYGPHRFTIFTDIYTDRAGTAVGVTMAFGSIGNTVLPAVAAAVAGYATWRLGFGFVVPLFAVMAVGIWLVVPARTSTAQEGTELLTRESLRRIVASVRGGGIPLVVFVHIALAFASQGFLGFYPTYLIEAKGFSPELAAVVFGLYFAAGTVVQPLTGMSKDRFGAKWTLTVLAGVFCLGLVAVQFGNSLPHFLLLTVLLSHRNGVGVVTNTFIADSLPADIKGSGLGLLRTSWILFGAMSPLFVGYLGDLGQLTTAFAVLAVVAGAATLLSFFIPNA</sequence>
<dbReference type="Gene3D" id="1.20.1250.20">
    <property type="entry name" value="MFS general substrate transporter like domains"/>
    <property type="match status" value="2"/>
</dbReference>
<feature type="transmembrane region" description="Helical" evidence="6">
    <location>
        <begin position="182"/>
        <end position="201"/>
    </location>
</feature>
<feature type="transmembrane region" description="Helical" evidence="6">
    <location>
        <begin position="57"/>
        <end position="76"/>
    </location>
</feature>